<evidence type="ECO:0000256" key="1">
    <source>
        <dbReference type="SAM" id="Phobius"/>
    </source>
</evidence>
<gene>
    <name evidence="3" type="ORF">QM012_005207</name>
</gene>
<name>A0ABR0T742_AURPU</name>
<comment type="caution">
    <text evidence="3">The sequence shown here is derived from an EMBL/GenBank/DDBJ whole genome shotgun (WGS) entry which is preliminary data.</text>
</comment>
<protein>
    <recommendedName>
        <fullName evidence="2">DUF7770 domain-containing protein</fullName>
    </recommendedName>
</protein>
<keyword evidence="4" id="KW-1185">Reference proteome</keyword>
<evidence type="ECO:0000259" key="2">
    <source>
        <dbReference type="Pfam" id="PF24968"/>
    </source>
</evidence>
<dbReference type="Proteomes" id="UP001341245">
    <property type="component" value="Unassembled WGS sequence"/>
</dbReference>
<dbReference type="InterPro" id="IPR056672">
    <property type="entry name" value="DUF7770"/>
</dbReference>
<dbReference type="EMBL" id="JASGXD010000021">
    <property type="protein sequence ID" value="KAK5999801.1"/>
    <property type="molecule type" value="Genomic_DNA"/>
</dbReference>
<evidence type="ECO:0000313" key="3">
    <source>
        <dbReference type="EMBL" id="KAK5999801.1"/>
    </source>
</evidence>
<feature type="transmembrane region" description="Helical" evidence="1">
    <location>
        <begin position="81"/>
        <end position="99"/>
    </location>
</feature>
<accession>A0ABR0T742</accession>
<reference evidence="3 4" key="1">
    <citation type="submission" date="2023-11" db="EMBL/GenBank/DDBJ databases">
        <title>Draft genome sequence and annotation of the polyextremotolerant black yeast-like fungus Aureobasidium pullulans NRRL 62042.</title>
        <authorList>
            <person name="Dielentheis-Frenken M.R.E."/>
            <person name="Wibberg D."/>
            <person name="Blank L.M."/>
            <person name="Tiso T."/>
        </authorList>
    </citation>
    <scope>NUCLEOTIDE SEQUENCE [LARGE SCALE GENOMIC DNA]</scope>
    <source>
        <strain evidence="3 4">NRRL 62042</strain>
    </source>
</reference>
<organism evidence="3 4">
    <name type="scientific">Aureobasidium pullulans</name>
    <name type="common">Black yeast</name>
    <name type="synonym">Pullularia pullulans</name>
    <dbReference type="NCBI Taxonomy" id="5580"/>
    <lineage>
        <taxon>Eukaryota</taxon>
        <taxon>Fungi</taxon>
        <taxon>Dikarya</taxon>
        <taxon>Ascomycota</taxon>
        <taxon>Pezizomycotina</taxon>
        <taxon>Dothideomycetes</taxon>
        <taxon>Dothideomycetidae</taxon>
        <taxon>Dothideales</taxon>
        <taxon>Saccotheciaceae</taxon>
        <taxon>Aureobasidium</taxon>
    </lineage>
</organism>
<keyword evidence="1" id="KW-0472">Membrane</keyword>
<keyword evidence="1" id="KW-0812">Transmembrane</keyword>
<proteinExistence type="predicted"/>
<evidence type="ECO:0000313" key="4">
    <source>
        <dbReference type="Proteomes" id="UP001341245"/>
    </source>
</evidence>
<sequence>MSTLQVPHSDWNAQVLKVRVVCHTAGRVSNTNASDNHWSIYLIIGPAKSVQFNMWAEPGYIHGNLKIKSYGYVESYSTLRYWDYEAIAYFTVGMVYGLVVERNRMHQYDMSGGGSGCRWWVYSVILALANAGWIRSDAPASLWTVLHYKYSKLQNPTPLSMVYGTFY</sequence>
<keyword evidence="1" id="KW-1133">Transmembrane helix</keyword>
<dbReference type="Pfam" id="PF24968">
    <property type="entry name" value="DUF7770"/>
    <property type="match status" value="1"/>
</dbReference>
<feature type="domain" description="DUF7770" evidence="2">
    <location>
        <begin position="18"/>
        <end position="167"/>
    </location>
</feature>